<name>A0A084SNU0_9BACT</name>
<protein>
    <submittedName>
        <fullName evidence="3">Uncharacterized protein</fullName>
    </submittedName>
</protein>
<gene>
    <name evidence="3" type="ORF">Q664_30580</name>
</gene>
<feature type="transmembrane region" description="Helical" evidence="2">
    <location>
        <begin position="260"/>
        <end position="282"/>
    </location>
</feature>
<feature type="region of interest" description="Disordered" evidence="1">
    <location>
        <begin position="359"/>
        <end position="396"/>
    </location>
</feature>
<proteinExistence type="predicted"/>
<dbReference type="RefSeq" id="WP_043403403.1">
    <property type="nucleotide sequence ID" value="NZ_JPMI01000222.1"/>
</dbReference>
<evidence type="ECO:0000256" key="2">
    <source>
        <dbReference type="SAM" id="Phobius"/>
    </source>
</evidence>
<comment type="caution">
    <text evidence="3">The sequence shown here is derived from an EMBL/GenBank/DDBJ whole genome shotgun (WGS) entry which is preliminary data.</text>
</comment>
<dbReference type="EMBL" id="JPMI01000222">
    <property type="protein sequence ID" value="KFA90125.1"/>
    <property type="molecule type" value="Genomic_DNA"/>
</dbReference>
<feature type="compositionally biased region" description="Pro residues" evidence="1">
    <location>
        <begin position="364"/>
        <end position="386"/>
    </location>
</feature>
<feature type="transmembrane region" description="Helical" evidence="2">
    <location>
        <begin position="218"/>
        <end position="239"/>
    </location>
</feature>
<keyword evidence="2" id="KW-0472">Membrane</keyword>
<dbReference type="Proteomes" id="UP000028547">
    <property type="component" value="Unassembled WGS sequence"/>
</dbReference>
<keyword evidence="2" id="KW-0812">Transmembrane</keyword>
<feature type="transmembrane region" description="Helical" evidence="2">
    <location>
        <begin position="321"/>
        <end position="342"/>
    </location>
</feature>
<sequence>MESNRPRHHTGRRWAKLRSLESTLRFLEEQQEEPRVPHAANIIKNLHERLKQAEAGLEARRWRPRLPLDNCQFWELVHGVAADLMLLLPLDMLATEALSVEENFRRNIHEPVARATWLGHDEKSGPLCAAVRSVVALSQQVEGLKPEEELRLRHARQILRSALRQVLRHSDKHYLQLDLTMLIRSLSGTLLVLMFVLTLLTQLPAQFAGLILRNPIELPWKATTMSTLSLVLLGAGGAITANMLSERPVLVMRGPFWRQFVYYLFVKPSIGAVAAFLFYLLAVSQLFFSIETVPPSPGVLGALRDTAQLQPALRIVLGNNEALVCTYAILLIAVGFSAERLLSPIMDRVMNKLFITADRAEPSPGTPVPAPPPPKTPDPGTPPPVPLLSGEPLRST</sequence>
<keyword evidence="2" id="KW-1133">Transmembrane helix</keyword>
<reference evidence="3 4" key="1">
    <citation type="submission" date="2014-07" db="EMBL/GenBank/DDBJ databases">
        <title>Draft Genome Sequence of Gephyronic Acid Producer, Cystobacter violaceus Strain Cb vi76.</title>
        <authorList>
            <person name="Stevens D.C."/>
            <person name="Young J."/>
            <person name="Carmichael R."/>
            <person name="Tan J."/>
            <person name="Taylor R.E."/>
        </authorList>
    </citation>
    <scope>NUCLEOTIDE SEQUENCE [LARGE SCALE GENOMIC DNA]</scope>
    <source>
        <strain evidence="3 4">Cb vi76</strain>
    </source>
</reference>
<evidence type="ECO:0000313" key="4">
    <source>
        <dbReference type="Proteomes" id="UP000028547"/>
    </source>
</evidence>
<evidence type="ECO:0000313" key="3">
    <source>
        <dbReference type="EMBL" id="KFA90125.1"/>
    </source>
</evidence>
<dbReference type="AlphaFoldDB" id="A0A084SNU0"/>
<feature type="transmembrane region" description="Helical" evidence="2">
    <location>
        <begin position="190"/>
        <end position="212"/>
    </location>
</feature>
<organism evidence="3 4">
    <name type="scientific">Archangium violaceum Cb vi76</name>
    <dbReference type="NCBI Taxonomy" id="1406225"/>
    <lineage>
        <taxon>Bacteria</taxon>
        <taxon>Pseudomonadati</taxon>
        <taxon>Myxococcota</taxon>
        <taxon>Myxococcia</taxon>
        <taxon>Myxococcales</taxon>
        <taxon>Cystobacterineae</taxon>
        <taxon>Archangiaceae</taxon>
        <taxon>Archangium</taxon>
    </lineage>
</organism>
<evidence type="ECO:0000256" key="1">
    <source>
        <dbReference type="SAM" id="MobiDB-lite"/>
    </source>
</evidence>
<accession>A0A084SNU0</accession>